<comment type="function">
    <text evidence="1 8">Catalyzes the rearrangement of 1-deoxy-D-xylulose 5-phosphate (DXP) to produce the thiazole phosphate moiety of thiamine. Sulfur is provided by the thiocarboxylate moiety of the carrier protein ThiS. In vitro, sulfur can be provided by H(2)S.</text>
</comment>
<dbReference type="InterPro" id="IPR033983">
    <property type="entry name" value="Thiazole_synthase_ThiG"/>
</dbReference>
<evidence type="ECO:0000256" key="2">
    <source>
        <dbReference type="ARBA" id="ARBA00004948"/>
    </source>
</evidence>
<dbReference type="Gene3D" id="3.20.20.70">
    <property type="entry name" value="Aldolase class I"/>
    <property type="match status" value="1"/>
</dbReference>
<dbReference type="Pfam" id="PF05690">
    <property type="entry name" value="ThiG"/>
    <property type="match status" value="1"/>
</dbReference>
<name>A0A8J7U2A1_9BACT</name>
<dbReference type="GO" id="GO:1990107">
    <property type="term" value="F:thiazole synthase activity"/>
    <property type="evidence" value="ECO:0007669"/>
    <property type="project" value="UniProtKB-EC"/>
</dbReference>
<comment type="pathway">
    <text evidence="2 8">Cofactor biosynthesis; thiamine diphosphate biosynthesis.</text>
</comment>
<keyword evidence="6 8" id="KW-0704">Schiff base</keyword>
<accession>A0A8J7U2A1</accession>
<evidence type="ECO:0000256" key="1">
    <source>
        <dbReference type="ARBA" id="ARBA00002834"/>
    </source>
</evidence>
<comment type="subunit">
    <text evidence="8">Homotetramer. Forms heterodimers with either ThiH or ThiS.</text>
</comment>
<dbReference type="EMBL" id="JAFREP010000001">
    <property type="protein sequence ID" value="MBO1317053.1"/>
    <property type="molecule type" value="Genomic_DNA"/>
</dbReference>
<gene>
    <name evidence="8" type="primary">thiG</name>
    <name evidence="10" type="ORF">J3U88_01180</name>
</gene>
<evidence type="ECO:0000256" key="8">
    <source>
        <dbReference type="HAMAP-Rule" id="MF_00443"/>
    </source>
</evidence>
<comment type="similarity">
    <text evidence="8">Belongs to the ThiG family.</text>
</comment>
<evidence type="ECO:0000313" key="10">
    <source>
        <dbReference type="EMBL" id="MBO1317053.1"/>
    </source>
</evidence>
<evidence type="ECO:0000313" key="11">
    <source>
        <dbReference type="Proteomes" id="UP000664417"/>
    </source>
</evidence>
<evidence type="ECO:0000259" key="9">
    <source>
        <dbReference type="Pfam" id="PF05690"/>
    </source>
</evidence>
<comment type="catalytic activity">
    <reaction evidence="7 8">
        <text>[ThiS sulfur-carrier protein]-C-terminal-Gly-aminoethanethioate + 2-iminoacetate + 1-deoxy-D-xylulose 5-phosphate = [ThiS sulfur-carrier protein]-C-terminal Gly-Gly + 2-[(2R,5Z)-2-carboxy-4-methylthiazol-5(2H)-ylidene]ethyl phosphate + 2 H2O + H(+)</text>
        <dbReference type="Rhea" id="RHEA:26297"/>
        <dbReference type="Rhea" id="RHEA-COMP:12909"/>
        <dbReference type="Rhea" id="RHEA-COMP:19908"/>
        <dbReference type="ChEBI" id="CHEBI:15377"/>
        <dbReference type="ChEBI" id="CHEBI:15378"/>
        <dbReference type="ChEBI" id="CHEBI:57792"/>
        <dbReference type="ChEBI" id="CHEBI:62899"/>
        <dbReference type="ChEBI" id="CHEBI:77846"/>
        <dbReference type="ChEBI" id="CHEBI:90778"/>
        <dbReference type="ChEBI" id="CHEBI:232372"/>
        <dbReference type="EC" id="2.8.1.10"/>
    </reaction>
</comment>
<evidence type="ECO:0000256" key="5">
    <source>
        <dbReference type="ARBA" id="ARBA00022977"/>
    </source>
</evidence>
<dbReference type="SUPFAM" id="SSF110399">
    <property type="entry name" value="ThiG-like"/>
    <property type="match status" value="1"/>
</dbReference>
<sequence>MWHEPECRNLSRLLIGTALYPSPDIMRQAIEASRADVLTVSLRRQNPADGGGEQFWDYIKDLGKRILPNTAGCKSVKEAVTTAQMARELFDTNWIKLEVIGDDYNLQPDPIGLLEATEELIRQDFEVFPYTTDDLVLCTRLAEAGCRTVMPWASPIGSGQGLLNPFNLTMIRARLPEVSLIVDAGIGRPSDAVRALEMGYDGVLINSAVALAQDPVAMARAFAGAVESGRLAYEAGVMPKRDFASPSTPTLGTPFWHGANS</sequence>
<reference evidence="10" key="1">
    <citation type="submission" date="2021-03" db="EMBL/GenBank/DDBJ databases">
        <authorList>
            <person name="Wang G."/>
        </authorList>
    </citation>
    <scope>NUCLEOTIDE SEQUENCE</scope>
    <source>
        <strain evidence="10">KCTC 12899</strain>
    </source>
</reference>
<dbReference type="InterPro" id="IPR008867">
    <property type="entry name" value="ThiG"/>
</dbReference>
<dbReference type="HAMAP" id="MF_00443">
    <property type="entry name" value="ThiG"/>
    <property type="match status" value="1"/>
</dbReference>
<feature type="binding site" evidence="8">
    <location>
        <begin position="206"/>
        <end position="207"/>
    </location>
    <ligand>
        <name>1-deoxy-D-xylulose 5-phosphate</name>
        <dbReference type="ChEBI" id="CHEBI:57792"/>
    </ligand>
</feature>
<comment type="caution">
    <text evidence="10">The sequence shown here is derived from an EMBL/GenBank/DDBJ whole genome shotgun (WGS) entry which is preliminary data.</text>
</comment>
<protein>
    <recommendedName>
        <fullName evidence="3 8">Thiazole synthase</fullName>
        <ecNumber evidence="3 8">2.8.1.10</ecNumber>
    </recommendedName>
</protein>
<dbReference type="EC" id="2.8.1.10" evidence="3 8"/>
<keyword evidence="5 8" id="KW-0784">Thiamine biosynthesis</keyword>
<dbReference type="PANTHER" id="PTHR34266">
    <property type="entry name" value="THIAZOLE SYNTHASE"/>
    <property type="match status" value="1"/>
</dbReference>
<keyword evidence="8" id="KW-0963">Cytoplasm</keyword>
<dbReference type="CDD" id="cd04728">
    <property type="entry name" value="ThiG"/>
    <property type="match status" value="1"/>
</dbReference>
<feature type="binding site" evidence="8">
    <location>
        <begin position="184"/>
        <end position="185"/>
    </location>
    <ligand>
        <name>1-deoxy-D-xylulose 5-phosphate</name>
        <dbReference type="ChEBI" id="CHEBI:57792"/>
    </ligand>
</feature>
<organism evidence="10 11">
    <name type="scientific">Acanthopleuribacter pedis</name>
    <dbReference type="NCBI Taxonomy" id="442870"/>
    <lineage>
        <taxon>Bacteria</taxon>
        <taxon>Pseudomonadati</taxon>
        <taxon>Acidobacteriota</taxon>
        <taxon>Holophagae</taxon>
        <taxon>Acanthopleuribacterales</taxon>
        <taxon>Acanthopleuribacteraceae</taxon>
        <taxon>Acanthopleuribacter</taxon>
    </lineage>
</organism>
<evidence type="ECO:0000256" key="6">
    <source>
        <dbReference type="ARBA" id="ARBA00023270"/>
    </source>
</evidence>
<evidence type="ECO:0000256" key="3">
    <source>
        <dbReference type="ARBA" id="ARBA00011960"/>
    </source>
</evidence>
<evidence type="ECO:0000256" key="4">
    <source>
        <dbReference type="ARBA" id="ARBA00022679"/>
    </source>
</evidence>
<evidence type="ECO:0000256" key="7">
    <source>
        <dbReference type="ARBA" id="ARBA00049897"/>
    </source>
</evidence>
<dbReference type="GO" id="GO:0009229">
    <property type="term" value="P:thiamine diphosphate biosynthetic process"/>
    <property type="evidence" value="ECO:0007669"/>
    <property type="project" value="UniProtKB-UniRule"/>
</dbReference>
<dbReference type="PANTHER" id="PTHR34266:SF2">
    <property type="entry name" value="THIAZOLE SYNTHASE"/>
    <property type="match status" value="1"/>
</dbReference>
<dbReference type="Proteomes" id="UP000664417">
    <property type="component" value="Unassembled WGS sequence"/>
</dbReference>
<comment type="subcellular location">
    <subcellularLocation>
        <location evidence="8">Cytoplasm</location>
    </subcellularLocation>
</comment>
<proteinExistence type="inferred from homology"/>
<dbReference type="RefSeq" id="WP_207856289.1">
    <property type="nucleotide sequence ID" value="NZ_JAFREP010000001.1"/>
</dbReference>
<dbReference type="GO" id="GO:0005737">
    <property type="term" value="C:cytoplasm"/>
    <property type="evidence" value="ECO:0007669"/>
    <property type="project" value="UniProtKB-SubCell"/>
</dbReference>
<keyword evidence="11" id="KW-1185">Reference proteome</keyword>
<dbReference type="InterPro" id="IPR013785">
    <property type="entry name" value="Aldolase_TIM"/>
</dbReference>
<keyword evidence="4 8" id="KW-0808">Transferase</keyword>
<feature type="binding site" evidence="8">
    <location>
        <position position="157"/>
    </location>
    <ligand>
        <name>1-deoxy-D-xylulose 5-phosphate</name>
        <dbReference type="ChEBI" id="CHEBI:57792"/>
    </ligand>
</feature>
<dbReference type="AlphaFoldDB" id="A0A8J7U2A1"/>
<feature type="active site" description="Schiff-base intermediate with DXP" evidence="8">
    <location>
        <position position="96"/>
    </location>
</feature>
<feature type="domain" description="Thiazole synthase ThiG" evidence="9">
    <location>
        <begin position="11"/>
        <end position="249"/>
    </location>
</feature>
<dbReference type="UniPathway" id="UPA00060"/>